<dbReference type="Gene3D" id="1.10.510.10">
    <property type="entry name" value="Transferase(Phosphotransferase) domain 1"/>
    <property type="match status" value="1"/>
</dbReference>
<evidence type="ECO:0008006" key="6">
    <source>
        <dbReference type="Google" id="ProtNLM"/>
    </source>
</evidence>
<dbReference type="PROSITE" id="PS50011">
    <property type="entry name" value="PROTEIN_KINASE_DOM"/>
    <property type="match status" value="1"/>
</dbReference>
<dbReference type="InterPro" id="IPR000719">
    <property type="entry name" value="Prot_kinase_dom"/>
</dbReference>
<dbReference type="SUPFAM" id="SSF56112">
    <property type="entry name" value="Protein kinase-like (PK-like)"/>
    <property type="match status" value="1"/>
</dbReference>
<evidence type="ECO:0000313" key="5">
    <source>
        <dbReference type="Proteomes" id="UP000232323"/>
    </source>
</evidence>
<protein>
    <recommendedName>
        <fullName evidence="6">Protein-serine/threonine phosphatase</fullName>
    </recommendedName>
</protein>
<feature type="domain" description="Protein kinase" evidence="2">
    <location>
        <begin position="860"/>
        <end position="1351"/>
    </location>
</feature>
<accession>A0A250XJF8</accession>
<dbReference type="EMBL" id="BEGY01000091">
    <property type="protein sequence ID" value="GAX83052.1"/>
    <property type="molecule type" value="Genomic_DNA"/>
</dbReference>
<feature type="region of interest" description="Disordered" evidence="1">
    <location>
        <begin position="1110"/>
        <end position="1141"/>
    </location>
</feature>
<keyword evidence="5" id="KW-1185">Reference proteome</keyword>
<evidence type="ECO:0000259" key="3">
    <source>
        <dbReference type="PROSITE" id="PS51746"/>
    </source>
</evidence>
<feature type="region of interest" description="Disordered" evidence="1">
    <location>
        <begin position="1012"/>
        <end position="1041"/>
    </location>
</feature>
<dbReference type="Proteomes" id="UP000232323">
    <property type="component" value="Unassembled WGS sequence"/>
</dbReference>
<gene>
    <name evidence="4" type="ORF">CEUSTIGMA_g10478.t1</name>
</gene>
<sequence>MPETRTYGFKRMLNGGGMAAGSRYQALLACFIYYTVYGIETPSYSSALLRGRRIHMEDKYSAWTSSCDEMFQYSGFAVYDGHGGSDISESLSETLHLEIHELLCKCVAVATGNFSGCNVSDVLTAAFMALDEKTFQSSCAKYCDGYGTSAAMSGPDAFNKDHHFCYQACHGDPGSTAVVALLLPGAQLVTANVGNSKAMLCQKDPVKEAGFNRQYYGNKKLRPFELTQYHDLTRAEERERILMHGGKVIGTNIPRLQGDLELSRSFGDRRYRLQGLIAEPEVSRSLLLSEGDELLILASDGVFEVLSTEDVCSHALAVIAGRPYPNLSAPIPEAIALGPALDKMSVQKSHVLVVSAYVLKGIQELQNWLITVPMRLMGWVTSCLGYVTLVEDSRWSGQDSMGPWTMPYAVSQRIATEAYNLGSMDNIAVITVDLKSHLKTFDGVGVGREREKSVTEDDKAHLSVPECSEHQKVSKATVHVGATDSYSKQVSTMDETFVLSSDSRSVIEPPSLLIKQCEHCTEEHVASCNHTCTWILKGMKCEKADIGLVGEEDHASLLCAQMALDSLAPGTYLLQQFASGLPSLQSYHSHINVPGAAEHVTKPLALNLRSSSPLSELLFQNLEQLPSLYSPSNEGAILSVTTGDSTSQQSDIIEVASHVHGAPFNEWILKWLDSVCLIEDLQVLKVQGQQIVEDHDFVLEQDIAEDNVLEAGPEMHTTTWCSVPTISVNPAFSAEDCGDQPLVPSKYDDDFRLPSLGGLSPLLGLVPKEKKVASLNLCGVRSGRSLFSVSRGSHENDADHDVIPREAGLGHDVIPTEAGLGHDVISTEAGLGHDVIPTEAGLRSSQQPVRSFLKEQSLPYQLRKRVGHGSYGEVWLGTKTNSGKPEGITQIPSLRNSSALQRPLVLKRLFRRSEGDDETYLSGLRESYFGKLIQEKQDIADAGVVDKSHRPAMTEMPGLHHLARFVESFEASKWSQQSQPKNDGQLDFWLVFRHEGESLHSLMYAPLLFQSSAGDEDEPTGGDKQDSNQGQRESMGASHEDQAWTEGFQVLGPSVWWLQMRQSEDGQAVVKSILRQLLQALQTLHSLNITHRDIKPENLLLTENLSSHRENCHSSKAYDPNSRDDITSSPEMAQKRRSAMPVSDVQDSYDEDCCMSVTAANRYHLRLIDFGSAIDNYTAERLYGKKGASVDQLTLEYAPPEAVFGRYWEGSWSIKPTAWAHDVWATGVVWLELIMGTPHVFQLLQHSQSILDAKLRTSRHSSGDRQLLYLLRSLMEWCIYPPSQIQSRLRGRKEIVAWSCTEENILRMIKTRDPTRIGLQGTHALSLLQSLLHWDPRQRPTAGQALLHAYFVDETRLSDVRECAPFGLKGWC</sequence>
<comment type="caution">
    <text evidence="4">The sequence shown here is derived from an EMBL/GenBank/DDBJ whole genome shotgun (WGS) entry which is preliminary data.</text>
</comment>
<dbReference type="PROSITE" id="PS00108">
    <property type="entry name" value="PROTEIN_KINASE_ST"/>
    <property type="match status" value="1"/>
</dbReference>
<dbReference type="PANTHER" id="PTHR47992">
    <property type="entry name" value="PROTEIN PHOSPHATASE"/>
    <property type="match status" value="1"/>
</dbReference>
<dbReference type="Pfam" id="PF00481">
    <property type="entry name" value="PP2C"/>
    <property type="match status" value="1"/>
</dbReference>
<dbReference type="CDD" id="cd00143">
    <property type="entry name" value="PP2Cc"/>
    <property type="match status" value="1"/>
</dbReference>
<proteinExistence type="predicted"/>
<dbReference type="STRING" id="1157962.A0A250XJF8"/>
<dbReference type="GO" id="GO:0005524">
    <property type="term" value="F:ATP binding"/>
    <property type="evidence" value="ECO:0007669"/>
    <property type="project" value="InterPro"/>
</dbReference>
<dbReference type="Gene3D" id="3.60.40.10">
    <property type="entry name" value="PPM-type phosphatase domain"/>
    <property type="match status" value="1"/>
</dbReference>
<organism evidence="4 5">
    <name type="scientific">Chlamydomonas eustigma</name>
    <dbReference type="NCBI Taxonomy" id="1157962"/>
    <lineage>
        <taxon>Eukaryota</taxon>
        <taxon>Viridiplantae</taxon>
        <taxon>Chlorophyta</taxon>
        <taxon>core chlorophytes</taxon>
        <taxon>Chlorophyceae</taxon>
        <taxon>CS clade</taxon>
        <taxon>Chlamydomonadales</taxon>
        <taxon>Chlamydomonadaceae</taxon>
        <taxon>Chlamydomonas</taxon>
    </lineage>
</organism>
<feature type="domain" description="PPM-type phosphatase" evidence="3">
    <location>
        <begin position="43"/>
        <end position="434"/>
    </location>
</feature>
<evidence type="ECO:0000256" key="1">
    <source>
        <dbReference type="SAM" id="MobiDB-lite"/>
    </source>
</evidence>
<dbReference type="SMART" id="SM00332">
    <property type="entry name" value="PP2Cc"/>
    <property type="match status" value="1"/>
</dbReference>
<reference evidence="4 5" key="1">
    <citation type="submission" date="2017-08" db="EMBL/GenBank/DDBJ databases">
        <title>Acidophilic green algal genome provides insights into adaptation to an acidic environment.</title>
        <authorList>
            <person name="Hirooka S."/>
            <person name="Hirose Y."/>
            <person name="Kanesaki Y."/>
            <person name="Higuchi S."/>
            <person name="Fujiwara T."/>
            <person name="Onuma R."/>
            <person name="Era A."/>
            <person name="Ohbayashi R."/>
            <person name="Uzuka A."/>
            <person name="Nozaki H."/>
            <person name="Yoshikawa H."/>
            <person name="Miyagishima S.Y."/>
        </authorList>
    </citation>
    <scope>NUCLEOTIDE SEQUENCE [LARGE SCALE GENOMIC DNA]</scope>
    <source>
        <strain evidence="4 5">NIES-2499</strain>
    </source>
</reference>
<dbReference type="InterPro" id="IPR015655">
    <property type="entry name" value="PP2C"/>
</dbReference>
<dbReference type="InterPro" id="IPR001932">
    <property type="entry name" value="PPM-type_phosphatase-like_dom"/>
</dbReference>
<dbReference type="OrthoDB" id="10264738at2759"/>
<dbReference type="GO" id="GO:0004672">
    <property type="term" value="F:protein kinase activity"/>
    <property type="evidence" value="ECO:0007669"/>
    <property type="project" value="InterPro"/>
</dbReference>
<dbReference type="SUPFAM" id="SSF81606">
    <property type="entry name" value="PP2C-like"/>
    <property type="match status" value="1"/>
</dbReference>
<evidence type="ECO:0000259" key="2">
    <source>
        <dbReference type="PROSITE" id="PS50011"/>
    </source>
</evidence>
<dbReference type="Pfam" id="PF00069">
    <property type="entry name" value="Pkinase"/>
    <property type="match status" value="2"/>
</dbReference>
<dbReference type="InterPro" id="IPR036457">
    <property type="entry name" value="PPM-type-like_dom_sf"/>
</dbReference>
<dbReference type="InterPro" id="IPR011009">
    <property type="entry name" value="Kinase-like_dom_sf"/>
</dbReference>
<evidence type="ECO:0000313" key="4">
    <source>
        <dbReference type="EMBL" id="GAX83052.1"/>
    </source>
</evidence>
<dbReference type="InterPro" id="IPR008271">
    <property type="entry name" value="Ser/Thr_kinase_AS"/>
</dbReference>
<dbReference type="GO" id="GO:0004722">
    <property type="term" value="F:protein serine/threonine phosphatase activity"/>
    <property type="evidence" value="ECO:0007669"/>
    <property type="project" value="InterPro"/>
</dbReference>
<dbReference type="PROSITE" id="PS51746">
    <property type="entry name" value="PPM_2"/>
    <property type="match status" value="1"/>
</dbReference>
<name>A0A250XJF8_9CHLO</name>
<dbReference type="SMART" id="SM00220">
    <property type="entry name" value="S_TKc"/>
    <property type="match status" value="1"/>
</dbReference>